<evidence type="ECO:0000256" key="6">
    <source>
        <dbReference type="RuleBase" id="RU361153"/>
    </source>
</evidence>
<dbReference type="STRING" id="1214573.A0A0G2IDZ2"/>
<protein>
    <recommendedName>
        <fullName evidence="3">cellulase</fullName>
        <ecNumber evidence="3">3.2.1.4</ecNumber>
    </recommendedName>
</protein>
<evidence type="ECO:0000256" key="4">
    <source>
        <dbReference type="ARBA" id="ARBA00022801"/>
    </source>
</evidence>
<comment type="similarity">
    <text evidence="2 6">Belongs to the glycosyl hydrolase 5 (cellulase A) family.</text>
</comment>
<sequence length="162" mass="17453">MDPQIVSYITSKGAHAIIDLQNFERHYGNAITDTNSSQAYWKTTAARFKGQQQAQPSRHRIDGIRAAGATSQCIFVEGNPYSGAWTWVSSGTGASLASLTDPSNKIIYQMHQYLSSDGSSTNTDCVSSPIGAERVQAATQWLKQNNKKGILGETSGGANSQH</sequence>
<evidence type="ECO:0000256" key="2">
    <source>
        <dbReference type="ARBA" id="ARBA00005641"/>
    </source>
</evidence>
<dbReference type="Proteomes" id="UP000034680">
    <property type="component" value="Unassembled WGS sequence"/>
</dbReference>
<dbReference type="InterPro" id="IPR001547">
    <property type="entry name" value="Glyco_hydro_5"/>
</dbReference>
<dbReference type="SUPFAM" id="SSF51445">
    <property type="entry name" value="(Trans)glycosidases"/>
    <property type="match status" value="1"/>
</dbReference>
<reference evidence="8 9" key="2">
    <citation type="submission" date="2015-05" db="EMBL/GenBank/DDBJ databases">
        <authorList>
            <person name="Morales-Cruz A."/>
            <person name="Amrine K.C."/>
            <person name="Cantu D."/>
        </authorList>
    </citation>
    <scope>NUCLEOTIDE SEQUENCE [LARGE SCALE GENOMIC DNA]</scope>
    <source>
        <strain evidence="8">DA912</strain>
    </source>
</reference>
<keyword evidence="9" id="KW-1185">Reference proteome</keyword>
<dbReference type="EC" id="3.2.1.4" evidence="3"/>
<dbReference type="Pfam" id="PF00150">
    <property type="entry name" value="Cellulase"/>
    <property type="match status" value="1"/>
</dbReference>
<comment type="caution">
    <text evidence="8">The sequence shown here is derived from an EMBL/GenBank/DDBJ whole genome shotgun (WGS) entry which is preliminary data.</text>
</comment>
<dbReference type="GO" id="GO:0008810">
    <property type="term" value="F:cellulase activity"/>
    <property type="evidence" value="ECO:0007669"/>
    <property type="project" value="UniProtKB-EC"/>
</dbReference>
<dbReference type="PANTHER" id="PTHR34142:SF1">
    <property type="entry name" value="GLYCOSIDE HYDROLASE FAMILY 5 DOMAIN-CONTAINING PROTEIN"/>
    <property type="match status" value="1"/>
</dbReference>
<evidence type="ECO:0000313" key="8">
    <source>
        <dbReference type="EMBL" id="KKY37850.1"/>
    </source>
</evidence>
<reference evidence="8 9" key="1">
    <citation type="submission" date="2015-05" db="EMBL/GenBank/DDBJ databases">
        <title>Distinctive expansion of gene families associated with plant cell wall degradation and secondary metabolism in the genomes of grapevine trunk pathogens.</title>
        <authorList>
            <person name="Lawrence D.P."/>
            <person name="Travadon R."/>
            <person name="Rolshausen P.E."/>
            <person name="Baumgartner K."/>
        </authorList>
    </citation>
    <scope>NUCLEOTIDE SEQUENCE [LARGE SCALE GENOMIC DNA]</scope>
    <source>
        <strain evidence="8">DA912</strain>
    </source>
</reference>
<organism evidence="8 9">
    <name type="scientific">Diaporthe ampelina</name>
    <dbReference type="NCBI Taxonomy" id="1214573"/>
    <lineage>
        <taxon>Eukaryota</taxon>
        <taxon>Fungi</taxon>
        <taxon>Dikarya</taxon>
        <taxon>Ascomycota</taxon>
        <taxon>Pezizomycotina</taxon>
        <taxon>Sordariomycetes</taxon>
        <taxon>Sordariomycetidae</taxon>
        <taxon>Diaporthales</taxon>
        <taxon>Diaporthaceae</taxon>
        <taxon>Diaporthe</taxon>
    </lineage>
</organism>
<keyword evidence="5 6" id="KW-0326">Glycosidase</keyword>
<evidence type="ECO:0000259" key="7">
    <source>
        <dbReference type="Pfam" id="PF00150"/>
    </source>
</evidence>
<keyword evidence="4 6" id="KW-0378">Hydrolase</keyword>
<name>A0A0G2IDZ2_9PEZI</name>
<accession>A0A0G2IDZ2</accession>
<comment type="catalytic activity">
    <reaction evidence="1">
        <text>Endohydrolysis of (1-&gt;4)-beta-D-glucosidic linkages in cellulose, lichenin and cereal beta-D-glucans.</text>
        <dbReference type="EC" id="3.2.1.4"/>
    </reaction>
</comment>
<gene>
    <name evidence="8" type="ORF">UCDDA912_g02067</name>
</gene>
<dbReference type="EMBL" id="LCUC01000066">
    <property type="protein sequence ID" value="KKY37850.1"/>
    <property type="molecule type" value="Genomic_DNA"/>
</dbReference>
<dbReference type="Gene3D" id="3.20.20.80">
    <property type="entry name" value="Glycosidases"/>
    <property type="match status" value="2"/>
</dbReference>
<evidence type="ECO:0000256" key="1">
    <source>
        <dbReference type="ARBA" id="ARBA00000966"/>
    </source>
</evidence>
<evidence type="ECO:0000313" key="9">
    <source>
        <dbReference type="Proteomes" id="UP000034680"/>
    </source>
</evidence>
<evidence type="ECO:0000256" key="5">
    <source>
        <dbReference type="ARBA" id="ARBA00023295"/>
    </source>
</evidence>
<dbReference type="GO" id="GO:0009251">
    <property type="term" value="P:glucan catabolic process"/>
    <property type="evidence" value="ECO:0007669"/>
    <property type="project" value="TreeGrafter"/>
</dbReference>
<dbReference type="AlphaFoldDB" id="A0A0G2IDZ2"/>
<dbReference type="InterPro" id="IPR017853">
    <property type="entry name" value="GH"/>
</dbReference>
<proteinExistence type="inferred from homology"/>
<dbReference type="PANTHER" id="PTHR34142">
    <property type="entry name" value="ENDO-BETA-1,4-GLUCANASE A"/>
    <property type="match status" value="1"/>
</dbReference>
<dbReference type="OrthoDB" id="5823761at2759"/>
<evidence type="ECO:0000256" key="3">
    <source>
        <dbReference type="ARBA" id="ARBA00012601"/>
    </source>
</evidence>
<feature type="domain" description="Glycoside hydrolase family 5" evidence="7">
    <location>
        <begin position="61"/>
        <end position="161"/>
    </location>
</feature>